<dbReference type="RefSeq" id="WP_109801805.1">
    <property type="nucleotide sequence ID" value="NZ_QGKS01000197.1"/>
</dbReference>
<gene>
    <name evidence="1" type="ORF">DKT69_12850</name>
</gene>
<name>A0A317DKE1_9ACTN</name>
<sequence length="96" mass="10143">MAERPRYGYGASVRPLWSVRDRDAERIRTAPRRVGLRDFGERHPDRFAVEGANVSLEGPEPFAVSYCGASAGVVVVGGRWAAAGAGDTGAAVEALA</sequence>
<dbReference type="AlphaFoldDB" id="A0A317DKE1"/>
<dbReference type="EMBL" id="QGKS01000197">
    <property type="protein sequence ID" value="PWR15087.1"/>
    <property type="molecule type" value="Genomic_DNA"/>
</dbReference>
<dbReference type="Proteomes" id="UP000246050">
    <property type="component" value="Unassembled WGS sequence"/>
</dbReference>
<organism evidence="1 2">
    <name type="scientific">Micromonospora sicca</name>
    <dbReference type="NCBI Taxonomy" id="2202420"/>
    <lineage>
        <taxon>Bacteria</taxon>
        <taxon>Bacillati</taxon>
        <taxon>Actinomycetota</taxon>
        <taxon>Actinomycetes</taxon>
        <taxon>Micromonosporales</taxon>
        <taxon>Micromonosporaceae</taxon>
        <taxon>Micromonospora</taxon>
    </lineage>
</organism>
<accession>A0A317DKE1</accession>
<evidence type="ECO:0000313" key="1">
    <source>
        <dbReference type="EMBL" id="PWR15087.1"/>
    </source>
</evidence>
<dbReference type="OrthoDB" id="3541000at2"/>
<reference evidence="1 2" key="1">
    <citation type="submission" date="2018-05" db="EMBL/GenBank/DDBJ databases">
        <title>Micromonosporas from Atacama Desert.</title>
        <authorList>
            <person name="Carro L."/>
            <person name="Golinska P."/>
            <person name="Klenk H.-P."/>
            <person name="Goodfellow M."/>
        </authorList>
    </citation>
    <scope>NUCLEOTIDE SEQUENCE [LARGE SCALE GENOMIC DNA]</scope>
    <source>
        <strain evidence="1 2">4G51</strain>
    </source>
</reference>
<evidence type="ECO:0000313" key="2">
    <source>
        <dbReference type="Proteomes" id="UP000246050"/>
    </source>
</evidence>
<proteinExistence type="predicted"/>
<comment type="caution">
    <text evidence="1">The sequence shown here is derived from an EMBL/GenBank/DDBJ whole genome shotgun (WGS) entry which is preliminary data.</text>
</comment>
<protein>
    <submittedName>
        <fullName evidence="1">Uncharacterized protein</fullName>
    </submittedName>
</protein>